<evidence type="ECO:0000313" key="4">
    <source>
        <dbReference type="EMBL" id="VFT84872.1"/>
    </source>
</evidence>
<dbReference type="EMBL" id="VJMH01005010">
    <property type="protein sequence ID" value="KAF0701582.1"/>
    <property type="molecule type" value="Genomic_DNA"/>
</dbReference>
<evidence type="ECO:0000313" key="5">
    <source>
        <dbReference type="Proteomes" id="UP000332933"/>
    </source>
</evidence>
<evidence type="ECO:0000256" key="2">
    <source>
        <dbReference type="SAM" id="SignalP"/>
    </source>
</evidence>
<gene>
    <name evidence="4" type="primary">Aste57867_7979</name>
    <name evidence="3" type="ORF">As57867_007949</name>
    <name evidence="4" type="ORF">ASTE57867_7979</name>
</gene>
<organism evidence="4 5">
    <name type="scientific">Aphanomyces stellatus</name>
    <dbReference type="NCBI Taxonomy" id="120398"/>
    <lineage>
        <taxon>Eukaryota</taxon>
        <taxon>Sar</taxon>
        <taxon>Stramenopiles</taxon>
        <taxon>Oomycota</taxon>
        <taxon>Saprolegniomycetes</taxon>
        <taxon>Saprolegniales</taxon>
        <taxon>Verrucalvaceae</taxon>
        <taxon>Aphanomyces</taxon>
    </lineage>
</organism>
<protein>
    <submittedName>
        <fullName evidence="4">Aste57867_7979 protein</fullName>
    </submittedName>
</protein>
<proteinExistence type="predicted"/>
<keyword evidence="1" id="KW-0175">Coiled coil</keyword>
<dbReference type="AlphaFoldDB" id="A0A485KJ53"/>
<keyword evidence="5" id="KW-1185">Reference proteome</keyword>
<feature type="signal peptide" evidence="2">
    <location>
        <begin position="1"/>
        <end position="20"/>
    </location>
</feature>
<accession>A0A485KJ53</accession>
<feature type="chain" id="PRO_5036116066" evidence="2">
    <location>
        <begin position="21"/>
        <end position="80"/>
    </location>
</feature>
<dbReference type="EMBL" id="CAADRA010005031">
    <property type="protein sequence ID" value="VFT84872.1"/>
    <property type="molecule type" value="Genomic_DNA"/>
</dbReference>
<dbReference type="Proteomes" id="UP000332933">
    <property type="component" value="Unassembled WGS sequence"/>
</dbReference>
<feature type="coiled-coil region" evidence="1">
    <location>
        <begin position="34"/>
        <end position="70"/>
    </location>
</feature>
<evidence type="ECO:0000313" key="3">
    <source>
        <dbReference type="EMBL" id="KAF0701582.1"/>
    </source>
</evidence>
<reference evidence="3" key="2">
    <citation type="submission" date="2019-06" db="EMBL/GenBank/DDBJ databases">
        <title>Genomics analysis of Aphanomyces spp. identifies a new class of oomycete effector associated with host adaptation.</title>
        <authorList>
            <person name="Gaulin E."/>
        </authorList>
    </citation>
    <scope>NUCLEOTIDE SEQUENCE</scope>
    <source>
        <strain evidence="3">CBS 578.67</strain>
    </source>
</reference>
<evidence type="ECO:0000256" key="1">
    <source>
        <dbReference type="SAM" id="Coils"/>
    </source>
</evidence>
<keyword evidence="2" id="KW-0732">Signal</keyword>
<name>A0A485KJ53_9STRA</name>
<sequence>MIKCLLLAALGGSLIGYATMTTRDCPLKKRHSRKDDEEESARELKARLKALELQTRVDSLERVIEDLKAAQQGNTQQKQI</sequence>
<reference evidence="4 5" key="1">
    <citation type="submission" date="2019-03" db="EMBL/GenBank/DDBJ databases">
        <authorList>
            <person name="Gaulin E."/>
            <person name="Dumas B."/>
        </authorList>
    </citation>
    <scope>NUCLEOTIDE SEQUENCE [LARGE SCALE GENOMIC DNA]</scope>
    <source>
        <strain evidence="4">CBS 568.67</strain>
    </source>
</reference>